<dbReference type="GO" id="GO:0001510">
    <property type="term" value="P:RNA methylation"/>
    <property type="evidence" value="ECO:0007669"/>
    <property type="project" value="InterPro"/>
</dbReference>
<evidence type="ECO:0000256" key="5">
    <source>
        <dbReference type="PROSITE-ProRule" id="PRU01023"/>
    </source>
</evidence>
<protein>
    <submittedName>
        <fullName evidence="7">RsmB/NOP family class I SAM-dependent RNA methyltransferase</fullName>
    </submittedName>
</protein>
<dbReference type="PANTHER" id="PTHR22807">
    <property type="entry name" value="NOP2 YEAST -RELATED NOL1/NOP2/FMU SUN DOMAIN-CONTAINING"/>
    <property type="match status" value="1"/>
</dbReference>
<keyword evidence="1 5" id="KW-0489">Methyltransferase</keyword>
<feature type="binding site" evidence="5">
    <location>
        <position position="271"/>
    </location>
    <ligand>
        <name>S-adenosyl-L-methionine</name>
        <dbReference type="ChEBI" id="CHEBI:59789"/>
    </ligand>
</feature>
<dbReference type="Proteomes" id="UP001210770">
    <property type="component" value="Chromosome"/>
</dbReference>
<name>A0AAX3LM50_9RHOB</name>
<evidence type="ECO:0000256" key="1">
    <source>
        <dbReference type="ARBA" id="ARBA00022603"/>
    </source>
</evidence>
<dbReference type="InterPro" id="IPR054728">
    <property type="entry name" value="RsmB-like_ferredoxin"/>
</dbReference>
<dbReference type="GO" id="GO:0008173">
    <property type="term" value="F:RNA methyltransferase activity"/>
    <property type="evidence" value="ECO:0007669"/>
    <property type="project" value="InterPro"/>
</dbReference>
<dbReference type="Pfam" id="PF22458">
    <property type="entry name" value="RsmF-B_ferredox"/>
    <property type="match status" value="1"/>
</dbReference>
<dbReference type="PANTHER" id="PTHR22807:SF53">
    <property type="entry name" value="RIBOSOMAL RNA SMALL SUBUNIT METHYLTRANSFERASE B-RELATED"/>
    <property type="match status" value="1"/>
</dbReference>
<evidence type="ECO:0000256" key="3">
    <source>
        <dbReference type="ARBA" id="ARBA00022691"/>
    </source>
</evidence>
<dbReference type="RefSeq" id="WP_271687345.1">
    <property type="nucleotide sequence ID" value="NZ_CP116423.1"/>
</dbReference>
<keyword evidence="2 5" id="KW-0808">Transferase</keyword>
<dbReference type="CDD" id="cd02440">
    <property type="entry name" value="AdoMet_MTases"/>
    <property type="match status" value="1"/>
</dbReference>
<evidence type="ECO:0000313" key="8">
    <source>
        <dbReference type="Proteomes" id="UP001210770"/>
    </source>
</evidence>
<dbReference type="InterPro" id="IPR023267">
    <property type="entry name" value="RCMT"/>
</dbReference>
<feature type="binding site" evidence="5">
    <location>
        <position position="247"/>
    </location>
    <ligand>
        <name>S-adenosyl-L-methionine</name>
        <dbReference type="ChEBI" id="CHEBI:59789"/>
    </ligand>
</feature>
<keyword evidence="4 5" id="KW-0694">RNA-binding</keyword>
<feature type="active site" description="Nucleophile" evidence="5">
    <location>
        <position position="340"/>
    </location>
</feature>
<dbReference type="Gene3D" id="3.30.70.1170">
    <property type="entry name" value="Sun protein, domain 3"/>
    <property type="match status" value="1"/>
</dbReference>
<proteinExistence type="inferred from homology"/>
<feature type="domain" description="SAM-dependent MTase RsmB/NOP-type" evidence="6">
    <location>
        <begin position="136"/>
        <end position="386"/>
    </location>
</feature>
<dbReference type="AlphaFoldDB" id="A0AAX3LM50"/>
<dbReference type="InterPro" id="IPR001678">
    <property type="entry name" value="MeTrfase_RsmB-F_NOP2_dom"/>
</dbReference>
<dbReference type="GO" id="GO:0003723">
    <property type="term" value="F:RNA binding"/>
    <property type="evidence" value="ECO:0007669"/>
    <property type="project" value="UniProtKB-UniRule"/>
</dbReference>
<dbReference type="EMBL" id="CP116423">
    <property type="protein sequence ID" value="WCE69070.1"/>
    <property type="molecule type" value="Genomic_DNA"/>
</dbReference>
<dbReference type="InterPro" id="IPR049560">
    <property type="entry name" value="MeTrfase_RsmB-F_NOP2_cat"/>
</dbReference>
<sequence length="386" mass="41009">MTPGARVSAAIEVLDAIAGGLAAEQALTRWARQSRFAGSKDRAAVRDHVFDVLRQKRSAAHYGRGETGRALMIGVLHGQGADLDALFSGVGHAPAPLSEAERAFPPAPEDRATRLNLPDWLLPLFDTALGENADAAALALQERGPICLRVNTARIAVPAAQELLAEEGVQTRANPLAEAALTVTEGARRIRNSAAFTDGYVELQDAASQAVVAALPSGGRVLDYCAGGGGKALALAMDPAREITAHDIDPRRMSDLSPRADRAGVAISLADTEEAKAGAPYDLVLCDAPCSGSGAWRRAAEGKWTLTPERLTELTTIQDQILDTAAGLTARDGVLAYATCSLLREENEARVEAFLARHPEWRVARMDRYDVTPDGDGFFSAQLTRE</sequence>
<keyword evidence="3 5" id="KW-0949">S-adenosyl-L-methionine</keyword>
<reference evidence="7" key="1">
    <citation type="submission" date="2023-01" db="EMBL/GenBank/DDBJ databases">
        <title>Comparative genomic analysis of cold water coral derived Sulfitobacter faviae: insights into their metabolism and habitat adaptation.</title>
        <authorList>
            <person name="Guo Y."/>
            <person name="Lin S."/>
            <person name="Huang Z."/>
            <person name="Tang K."/>
            <person name="Wang X."/>
        </authorList>
    </citation>
    <scope>NUCLEOTIDE SEQUENCE</scope>
    <source>
        <strain evidence="7">SCSIO W_1865</strain>
    </source>
</reference>
<evidence type="ECO:0000313" key="7">
    <source>
        <dbReference type="EMBL" id="WCE69070.1"/>
    </source>
</evidence>
<evidence type="ECO:0000256" key="2">
    <source>
        <dbReference type="ARBA" id="ARBA00022679"/>
    </source>
</evidence>
<dbReference type="Gene3D" id="3.40.50.150">
    <property type="entry name" value="Vaccinia Virus protein VP39"/>
    <property type="match status" value="1"/>
</dbReference>
<accession>A0AAX3LM50</accession>
<dbReference type="PROSITE" id="PS51686">
    <property type="entry name" value="SAM_MT_RSMB_NOP"/>
    <property type="match status" value="1"/>
</dbReference>
<evidence type="ECO:0000256" key="4">
    <source>
        <dbReference type="ARBA" id="ARBA00022884"/>
    </source>
</evidence>
<dbReference type="PRINTS" id="PR02008">
    <property type="entry name" value="RCMTFAMILY"/>
</dbReference>
<comment type="similarity">
    <text evidence="5">Belongs to the class I-like SAM-binding methyltransferase superfamily. RsmB/NOP family.</text>
</comment>
<dbReference type="InterPro" id="IPR029063">
    <property type="entry name" value="SAM-dependent_MTases_sf"/>
</dbReference>
<feature type="binding site" evidence="5">
    <location>
        <position position="287"/>
    </location>
    <ligand>
        <name>S-adenosyl-L-methionine</name>
        <dbReference type="ChEBI" id="CHEBI:59789"/>
    </ligand>
</feature>
<dbReference type="Pfam" id="PF01189">
    <property type="entry name" value="Methyltr_RsmB-F"/>
    <property type="match status" value="1"/>
</dbReference>
<gene>
    <name evidence="7" type="ORF">PL336_09645</name>
</gene>
<evidence type="ECO:0000259" key="6">
    <source>
        <dbReference type="PROSITE" id="PS51686"/>
    </source>
</evidence>
<dbReference type="SUPFAM" id="SSF53335">
    <property type="entry name" value="S-adenosyl-L-methionine-dependent methyltransferases"/>
    <property type="match status" value="1"/>
</dbReference>
<organism evidence="7 8">
    <name type="scientific">Sulfitobacter faviae</name>
    <dbReference type="NCBI Taxonomy" id="1775881"/>
    <lineage>
        <taxon>Bacteria</taxon>
        <taxon>Pseudomonadati</taxon>
        <taxon>Pseudomonadota</taxon>
        <taxon>Alphaproteobacteria</taxon>
        <taxon>Rhodobacterales</taxon>
        <taxon>Roseobacteraceae</taxon>
        <taxon>Sulfitobacter</taxon>
    </lineage>
</organism>
<comment type="caution">
    <text evidence="5">Lacks conserved residue(s) required for the propagation of feature annotation.</text>
</comment>